<evidence type="ECO:0008006" key="4">
    <source>
        <dbReference type="Google" id="ProtNLM"/>
    </source>
</evidence>
<protein>
    <recommendedName>
        <fullName evidence="4">Retrotransposon Copia-like N-terminal domain-containing protein</fullName>
    </recommendedName>
</protein>
<name>B9SFA2_RICCO</name>
<dbReference type="InParanoid" id="B9SFA2"/>
<sequence>MASASKESSLAGNPSTEGDDSTREKDNAMEKIINATEANKSFSSSENPLGSYCAIKLNHENYLLWKNMVLLVIKSNRMEYITGAKAPPPELLK</sequence>
<feature type="compositionally biased region" description="Basic and acidic residues" evidence="1">
    <location>
        <begin position="20"/>
        <end position="29"/>
    </location>
</feature>
<evidence type="ECO:0000313" key="2">
    <source>
        <dbReference type="EMBL" id="EEF37690.1"/>
    </source>
</evidence>
<dbReference type="EMBL" id="EQ973944">
    <property type="protein sequence ID" value="EEF37690.1"/>
    <property type="molecule type" value="Genomic_DNA"/>
</dbReference>
<feature type="compositionally biased region" description="Polar residues" evidence="1">
    <location>
        <begin position="1"/>
        <end position="16"/>
    </location>
</feature>
<dbReference type="AlphaFoldDB" id="B9SFA2"/>
<dbReference type="Proteomes" id="UP000008311">
    <property type="component" value="Unassembled WGS sequence"/>
</dbReference>
<organism evidence="2 3">
    <name type="scientific">Ricinus communis</name>
    <name type="common">Castor bean</name>
    <dbReference type="NCBI Taxonomy" id="3988"/>
    <lineage>
        <taxon>Eukaryota</taxon>
        <taxon>Viridiplantae</taxon>
        <taxon>Streptophyta</taxon>
        <taxon>Embryophyta</taxon>
        <taxon>Tracheophyta</taxon>
        <taxon>Spermatophyta</taxon>
        <taxon>Magnoliopsida</taxon>
        <taxon>eudicotyledons</taxon>
        <taxon>Gunneridae</taxon>
        <taxon>Pentapetalae</taxon>
        <taxon>rosids</taxon>
        <taxon>fabids</taxon>
        <taxon>Malpighiales</taxon>
        <taxon>Euphorbiaceae</taxon>
        <taxon>Acalyphoideae</taxon>
        <taxon>Acalypheae</taxon>
        <taxon>Ricinus</taxon>
    </lineage>
</organism>
<reference evidence="3" key="1">
    <citation type="journal article" date="2010" name="Nat. Biotechnol.">
        <title>Draft genome sequence of the oilseed species Ricinus communis.</title>
        <authorList>
            <person name="Chan A.P."/>
            <person name="Crabtree J."/>
            <person name="Zhao Q."/>
            <person name="Lorenzi H."/>
            <person name="Orvis J."/>
            <person name="Puiu D."/>
            <person name="Melake-Berhan A."/>
            <person name="Jones K.M."/>
            <person name="Redman J."/>
            <person name="Chen G."/>
            <person name="Cahoon E.B."/>
            <person name="Gedil M."/>
            <person name="Stanke M."/>
            <person name="Haas B.J."/>
            <person name="Wortman J.R."/>
            <person name="Fraser-Liggett C.M."/>
            <person name="Ravel J."/>
            <person name="Rabinowicz P.D."/>
        </authorList>
    </citation>
    <scope>NUCLEOTIDE SEQUENCE [LARGE SCALE GENOMIC DNA]</scope>
    <source>
        <strain evidence="3">cv. Hale</strain>
    </source>
</reference>
<accession>B9SFA2</accession>
<evidence type="ECO:0000313" key="3">
    <source>
        <dbReference type="Proteomes" id="UP000008311"/>
    </source>
</evidence>
<evidence type="ECO:0000256" key="1">
    <source>
        <dbReference type="SAM" id="MobiDB-lite"/>
    </source>
</evidence>
<gene>
    <name evidence="2" type="ORF">RCOM_1095730</name>
</gene>
<keyword evidence="3" id="KW-1185">Reference proteome</keyword>
<feature type="region of interest" description="Disordered" evidence="1">
    <location>
        <begin position="1"/>
        <end position="30"/>
    </location>
</feature>
<proteinExistence type="predicted"/>